<evidence type="ECO:0000259" key="8">
    <source>
        <dbReference type="PROSITE" id="PS50928"/>
    </source>
</evidence>
<reference evidence="10" key="1">
    <citation type="submission" date="2016-07" db="EMBL/GenBank/DDBJ databases">
        <authorList>
            <person name="Florea S."/>
            <person name="Webb J.S."/>
            <person name="Jaromczyk J."/>
            <person name="Schardl C.L."/>
        </authorList>
    </citation>
    <scope>NUCLEOTIDE SEQUENCE [LARGE SCALE GENOMIC DNA]</scope>
    <source>
        <strain evidence="10">CY1</strain>
    </source>
</reference>
<dbReference type="RefSeq" id="WP_079416049.1">
    <property type="nucleotide sequence ID" value="NZ_MBTG01000024.1"/>
</dbReference>
<keyword evidence="3" id="KW-1003">Cell membrane</keyword>
<proteinExistence type="inferred from homology"/>
<keyword evidence="4 7" id="KW-0812">Transmembrane</keyword>
<dbReference type="PROSITE" id="PS50928">
    <property type="entry name" value="ABC_TM1"/>
    <property type="match status" value="1"/>
</dbReference>
<evidence type="ECO:0000256" key="4">
    <source>
        <dbReference type="ARBA" id="ARBA00022692"/>
    </source>
</evidence>
<dbReference type="InterPro" id="IPR035906">
    <property type="entry name" value="MetI-like_sf"/>
</dbReference>
<feature type="transmembrane region" description="Helical" evidence="7">
    <location>
        <begin position="118"/>
        <end position="138"/>
    </location>
</feature>
<keyword evidence="2 7" id="KW-0813">Transport</keyword>
<feature type="transmembrane region" description="Helical" evidence="7">
    <location>
        <begin position="20"/>
        <end position="42"/>
    </location>
</feature>
<dbReference type="GO" id="GO:0005886">
    <property type="term" value="C:plasma membrane"/>
    <property type="evidence" value="ECO:0007669"/>
    <property type="project" value="UniProtKB-SubCell"/>
</dbReference>
<organism evidence="9 10">
    <name type="scientific">Paenibacillus ferrarius</name>
    <dbReference type="NCBI Taxonomy" id="1469647"/>
    <lineage>
        <taxon>Bacteria</taxon>
        <taxon>Bacillati</taxon>
        <taxon>Bacillota</taxon>
        <taxon>Bacilli</taxon>
        <taxon>Bacillales</taxon>
        <taxon>Paenibacillaceae</taxon>
        <taxon>Paenibacillus</taxon>
    </lineage>
</organism>
<dbReference type="InterPro" id="IPR051393">
    <property type="entry name" value="ABC_transporter_permease"/>
</dbReference>
<evidence type="ECO:0000313" key="10">
    <source>
        <dbReference type="Proteomes" id="UP000190626"/>
    </source>
</evidence>
<dbReference type="Proteomes" id="UP000190626">
    <property type="component" value="Unassembled WGS sequence"/>
</dbReference>
<gene>
    <name evidence="9" type="ORF">BC351_32245</name>
</gene>
<feature type="transmembrane region" description="Helical" evidence="7">
    <location>
        <begin position="171"/>
        <end position="195"/>
    </location>
</feature>
<dbReference type="SUPFAM" id="SSF161098">
    <property type="entry name" value="MetI-like"/>
    <property type="match status" value="1"/>
</dbReference>
<evidence type="ECO:0000256" key="2">
    <source>
        <dbReference type="ARBA" id="ARBA00022448"/>
    </source>
</evidence>
<protein>
    <recommendedName>
        <fullName evidence="8">ABC transmembrane type-1 domain-containing protein</fullName>
    </recommendedName>
</protein>
<dbReference type="Pfam" id="PF00528">
    <property type="entry name" value="BPD_transp_1"/>
    <property type="match status" value="1"/>
</dbReference>
<keyword evidence="5 7" id="KW-1133">Transmembrane helix</keyword>
<keyword evidence="6 7" id="KW-0472">Membrane</keyword>
<feature type="domain" description="ABC transmembrane type-1" evidence="8">
    <location>
        <begin position="81"/>
        <end position="293"/>
    </location>
</feature>
<keyword evidence="10" id="KW-1185">Reference proteome</keyword>
<dbReference type="EMBL" id="MBTG01000024">
    <property type="protein sequence ID" value="OPH53147.1"/>
    <property type="molecule type" value="Genomic_DNA"/>
</dbReference>
<name>A0A1V4HF75_9BACL</name>
<dbReference type="CDD" id="cd06261">
    <property type="entry name" value="TM_PBP2"/>
    <property type="match status" value="1"/>
</dbReference>
<comment type="caution">
    <text evidence="9">The sequence shown here is derived from an EMBL/GenBank/DDBJ whole genome shotgun (WGS) entry which is preliminary data.</text>
</comment>
<evidence type="ECO:0000256" key="5">
    <source>
        <dbReference type="ARBA" id="ARBA00022989"/>
    </source>
</evidence>
<dbReference type="InterPro" id="IPR000515">
    <property type="entry name" value="MetI-like"/>
</dbReference>
<evidence type="ECO:0000256" key="6">
    <source>
        <dbReference type="ARBA" id="ARBA00023136"/>
    </source>
</evidence>
<sequence length="302" mass="34306">MNKTFNSKKKALNHDQKNVLLALLFILPTAYLLVKTFVFPVYQTVVWSFYHYNPMDGSGSYFVGFKNYLDVLKSADFQISMNRTLIFTLLSVVLELFFGFVSALLLNQTFKGRSFFRAIIIIPWALLTLVNGLTWQWILTPNYGGLTVILHQLHLLAPDVNPVWLADSSHLIYFVVLADVWKMTPFITIILLAGLQSISSDLYEAAMLDGAGFWKKIRSITIPQLIPSLMMALVLRTMGAFKVYDVLTVFTGDATTSVSYLTFNNAFRYFFLGKASAMAWMTSIVILILAIIYIRLLNKKED</sequence>
<accession>A0A1V4HF75</accession>
<feature type="transmembrane region" description="Helical" evidence="7">
    <location>
        <begin position="85"/>
        <end position="106"/>
    </location>
</feature>
<dbReference type="GO" id="GO:0055085">
    <property type="term" value="P:transmembrane transport"/>
    <property type="evidence" value="ECO:0007669"/>
    <property type="project" value="InterPro"/>
</dbReference>
<comment type="subcellular location">
    <subcellularLocation>
        <location evidence="1 7">Cell membrane</location>
        <topology evidence="1 7">Multi-pass membrane protein</topology>
    </subcellularLocation>
</comment>
<dbReference type="PANTHER" id="PTHR30193:SF37">
    <property type="entry name" value="INNER MEMBRANE ABC TRANSPORTER PERMEASE PROTEIN YCJO"/>
    <property type="match status" value="1"/>
</dbReference>
<evidence type="ECO:0000256" key="1">
    <source>
        <dbReference type="ARBA" id="ARBA00004651"/>
    </source>
</evidence>
<evidence type="ECO:0000256" key="3">
    <source>
        <dbReference type="ARBA" id="ARBA00022475"/>
    </source>
</evidence>
<evidence type="ECO:0000313" key="9">
    <source>
        <dbReference type="EMBL" id="OPH53147.1"/>
    </source>
</evidence>
<dbReference type="AlphaFoldDB" id="A0A1V4HF75"/>
<comment type="similarity">
    <text evidence="7">Belongs to the binding-protein-dependent transport system permease family.</text>
</comment>
<dbReference type="STRING" id="1469647.BC351_32245"/>
<evidence type="ECO:0000256" key="7">
    <source>
        <dbReference type="RuleBase" id="RU363032"/>
    </source>
</evidence>
<dbReference type="PANTHER" id="PTHR30193">
    <property type="entry name" value="ABC TRANSPORTER PERMEASE PROTEIN"/>
    <property type="match status" value="1"/>
</dbReference>
<dbReference type="OrthoDB" id="9809527at2"/>
<feature type="transmembrane region" description="Helical" evidence="7">
    <location>
        <begin position="277"/>
        <end position="297"/>
    </location>
</feature>
<dbReference type="Gene3D" id="1.10.3720.10">
    <property type="entry name" value="MetI-like"/>
    <property type="match status" value="1"/>
</dbReference>